<evidence type="ECO:0000313" key="2">
    <source>
        <dbReference type="Proteomes" id="UP000597507"/>
    </source>
</evidence>
<accession>A0A8J3EC44</accession>
<dbReference type="AlphaFoldDB" id="A0A8J3EC44"/>
<name>A0A8J3EC44_9PROT</name>
<protein>
    <submittedName>
        <fullName evidence="1">Uncharacterized protein</fullName>
    </submittedName>
</protein>
<proteinExistence type="predicted"/>
<evidence type="ECO:0000313" key="1">
    <source>
        <dbReference type="EMBL" id="GGG32337.1"/>
    </source>
</evidence>
<sequence>MLYAIICRDRAGAGGTRPAARPAHRDRKRRAVAARAMPGAAGAPPGSPFAVGAADEAVVARPLAASDPCAAGIRRFRLVRGDGARAG</sequence>
<gene>
    <name evidence="1" type="ORF">GCM10010964_20330</name>
</gene>
<reference evidence="1 2" key="1">
    <citation type="journal article" date="2014" name="Int. J. Syst. Evol. Microbiol.">
        <title>Complete genome sequence of Corynebacterium casei LMG S-19264T (=DSM 44701T), isolated from a smear-ripened cheese.</title>
        <authorList>
            <consortium name="US DOE Joint Genome Institute (JGI-PGF)"/>
            <person name="Walter F."/>
            <person name="Albersmeier A."/>
            <person name="Kalinowski J."/>
            <person name="Ruckert C."/>
        </authorList>
    </citation>
    <scope>NUCLEOTIDE SEQUENCE [LARGE SCALE GENOMIC DNA]</scope>
    <source>
        <strain evidence="1 2">CGMCC 1.16330</strain>
    </source>
</reference>
<comment type="caution">
    <text evidence="1">The sequence shown here is derived from an EMBL/GenBank/DDBJ whole genome shotgun (WGS) entry which is preliminary data.</text>
</comment>
<dbReference type="Proteomes" id="UP000597507">
    <property type="component" value="Unassembled WGS sequence"/>
</dbReference>
<dbReference type="RefSeq" id="WP_188899915.1">
    <property type="nucleotide sequence ID" value="NZ_BMKS01000005.1"/>
</dbReference>
<organism evidence="1 2">
    <name type="scientific">Caldovatus sediminis</name>
    <dbReference type="NCBI Taxonomy" id="2041189"/>
    <lineage>
        <taxon>Bacteria</taxon>
        <taxon>Pseudomonadati</taxon>
        <taxon>Pseudomonadota</taxon>
        <taxon>Alphaproteobacteria</taxon>
        <taxon>Acetobacterales</taxon>
        <taxon>Roseomonadaceae</taxon>
        <taxon>Caldovatus</taxon>
    </lineage>
</organism>
<dbReference type="EMBL" id="BMKS01000005">
    <property type="protein sequence ID" value="GGG32337.1"/>
    <property type="molecule type" value="Genomic_DNA"/>
</dbReference>
<keyword evidence="2" id="KW-1185">Reference proteome</keyword>